<reference evidence="5 8" key="2">
    <citation type="submission" date="2019-08" db="EMBL/GenBank/DDBJ databases">
        <title>Prevalence, distribution, and phylogeny of type two toxin-antitoxin genes possessed by Cronobacter species where C. sakazakii homologs follow sequence type lineages.</title>
        <authorList>
            <person name="Finkelstein S."/>
            <person name="Negrete F."/>
            <person name="Jang H."/>
            <person name="Gopinath G.R."/>
            <person name="Tall B.D."/>
        </authorList>
    </citation>
    <scope>NUCLEOTIDE SEQUENCE [LARGE SCALE GENOMIC DNA]</scope>
    <source>
        <strain evidence="5 8">MOD1_GK1257</strain>
    </source>
</reference>
<comment type="caution">
    <text evidence="6">The sequence shown here is derived from an EMBL/GenBank/DDBJ whole genome shotgun (WGS) entry which is preliminary data.</text>
</comment>
<dbReference type="OrthoDB" id="9798934at2"/>
<sequence length="358" mass="38926">MKKRLSTLDDVARKAGVSHQTVSRVLNKPALVSPATRQRVLEAMEALQFVPNRNAQLLAGKATRTLGFITVSLALHAPSQIAAAIKSHAARAGYSVVIATLETGTLEELQRSLNEMRAQKVDGVIINLPLGADAAATLAAQNSDLLCQFLDVPADSDVFHVSFDPRDGSRQSAEFLLNAGHQQVALLAGPAHSVASSMRLACWQAVLAERGLNACALLHGDWSSKDAWQQTLSLFRTRRDITALLVANDQMAFGAMSALDELGLRVPQDVSVIGYDDTPDSAYFIPPLTTVEQDFNRLGAESVRRMVARLTGHGDSGSTLLPTRFIERRSTAPLRDRRADRERLLDEMARLVQALRDC</sequence>
<dbReference type="InterPro" id="IPR010982">
    <property type="entry name" value="Lambda_DNA-bd_dom_sf"/>
</dbReference>
<keyword evidence="3" id="KW-0804">Transcription</keyword>
<dbReference type="EMBL" id="MSAE01000012">
    <property type="protein sequence ID" value="PUX15683.1"/>
    <property type="molecule type" value="Genomic_DNA"/>
</dbReference>
<evidence type="ECO:0000256" key="1">
    <source>
        <dbReference type="ARBA" id="ARBA00023015"/>
    </source>
</evidence>
<dbReference type="Gene3D" id="3.40.50.2300">
    <property type="match status" value="2"/>
</dbReference>
<dbReference type="NCBIfam" id="NF007075">
    <property type="entry name" value="PRK09526.1"/>
    <property type="match status" value="1"/>
</dbReference>
<name>A0A2T7AUZ9_9ENTR</name>
<evidence type="ECO:0000313" key="6">
    <source>
        <dbReference type="EMBL" id="PUX15683.1"/>
    </source>
</evidence>
<dbReference type="InterPro" id="IPR028082">
    <property type="entry name" value="Peripla_BP_I"/>
</dbReference>
<evidence type="ECO:0000313" key="5">
    <source>
        <dbReference type="EMBL" id="KAB0877445.1"/>
    </source>
</evidence>
<dbReference type="AlphaFoldDB" id="A0A2T7AUZ9"/>
<dbReference type="PRINTS" id="PR00036">
    <property type="entry name" value="HTHLACI"/>
</dbReference>
<evidence type="ECO:0000313" key="8">
    <source>
        <dbReference type="Proteomes" id="UP000469927"/>
    </source>
</evidence>
<dbReference type="Proteomes" id="UP000244378">
    <property type="component" value="Unassembled WGS sequence"/>
</dbReference>
<dbReference type="GO" id="GO:0003700">
    <property type="term" value="F:DNA-binding transcription factor activity"/>
    <property type="evidence" value="ECO:0007669"/>
    <property type="project" value="TreeGrafter"/>
</dbReference>
<reference evidence="6 7" key="1">
    <citation type="submission" date="2016-12" db="EMBL/GenBank/DDBJ databases">
        <title>Analysis of the Molecular Diversity Among Cronobacter Species Isolated from Filth Flies Using a Pan Genomic DNA Microarray.</title>
        <authorList>
            <person name="Pava-Ripoll M."/>
            <person name="Tall B."/>
            <person name="Farber J."/>
            <person name="Fanning S."/>
            <person name="Lehner A."/>
            <person name="Stephan R."/>
            <person name="Pagotto F."/>
            <person name="Iverson C."/>
            <person name="Ziobro G."/>
            <person name="Miller A."/>
            <person name="Pearson R."/>
            <person name="Yan Q."/>
            <person name="Kim M."/>
            <person name="Jeong S."/>
            <person name="Park J."/>
            <person name="Jun S."/>
            <person name="Choi H."/>
            <person name="Chung T."/>
            <person name="Yoo Y."/>
            <person name="Park E."/>
            <person name="Hwang S."/>
            <person name="Lee B."/>
            <person name="Sathyamoorthy V."/>
            <person name="Carter L."/>
            <person name="Mammel M."/>
            <person name="Jackson S."/>
            <person name="Kothary M."/>
            <person name="Patel I."/>
            <person name="Grim C."/>
            <person name="Gopinath G."/>
            <person name="Gangiredla J."/>
            <person name="Chase H."/>
        </authorList>
    </citation>
    <scope>NUCLEOTIDE SEQUENCE [LARGE SCALE GENOMIC DNA]</scope>
    <source>
        <strain evidence="6 7">MOD1-Md1s</strain>
    </source>
</reference>
<dbReference type="Proteomes" id="UP000469927">
    <property type="component" value="Unassembled WGS sequence"/>
</dbReference>
<feature type="domain" description="HTH lacI-type" evidence="4">
    <location>
        <begin position="6"/>
        <end position="60"/>
    </location>
</feature>
<proteinExistence type="predicted"/>
<dbReference type="PROSITE" id="PS00356">
    <property type="entry name" value="HTH_LACI_1"/>
    <property type="match status" value="1"/>
</dbReference>
<dbReference type="RefSeq" id="WP_075192857.1">
    <property type="nucleotide sequence ID" value="NZ_JADKNN010000072.1"/>
</dbReference>
<dbReference type="SMART" id="SM00354">
    <property type="entry name" value="HTH_LACI"/>
    <property type="match status" value="1"/>
</dbReference>
<dbReference type="SUPFAM" id="SSF53822">
    <property type="entry name" value="Periplasmic binding protein-like I"/>
    <property type="match status" value="1"/>
</dbReference>
<dbReference type="PANTHER" id="PTHR30146">
    <property type="entry name" value="LACI-RELATED TRANSCRIPTIONAL REPRESSOR"/>
    <property type="match status" value="1"/>
</dbReference>
<dbReference type="CDD" id="cd01574">
    <property type="entry name" value="PBP1_LacI"/>
    <property type="match status" value="1"/>
</dbReference>
<dbReference type="InterPro" id="IPR046335">
    <property type="entry name" value="LacI/GalR-like_sensor"/>
</dbReference>
<dbReference type="PANTHER" id="PTHR30146:SF153">
    <property type="entry name" value="LACTOSE OPERON REPRESSOR"/>
    <property type="match status" value="1"/>
</dbReference>
<evidence type="ECO:0000256" key="2">
    <source>
        <dbReference type="ARBA" id="ARBA00023125"/>
    </source>
</evidence>
<organism evidence="6 7">
    <name type="scientific">Cronobacter muytjensii</name>
    <dbReference type="NCBI Taxonomy" id="413501"/>
    <lineage>
        <taxon>Bacteria</taxon>
        <taxon>Pseudomonadati</taxon>
        <taxon>Pseudomonadota</taxon>
        <taxon>Gammaproteobacteria</taxon>
        <taxon>Enterobacterales</taxon>
        <taxon>Enterobacteriaceae</taxon>
        <taxon>Cronobacter</taxon>
    </lineage>
</organism>
<gene>
    <name evidence="6" type="ORF">AUN14_07435</name>
    <name evidence="5" type="ORF">FZI19_12500</name>
</gene>
<keyword evidence="2 6" id="KW-0238">DNA-binding</keyword>
<evidence type="ECO:0000256" key="3">
    <source>
        <dbReference type="ARBA" id="ARBA00023163"/>
    </source>
</evidence>
<dbReference type="InterPro" id="IPR000843">
    <property type="entry name" value="HTH_LacI"/>
</dbReference>
<dbReference type="EMBL" id="WAGD01000036">
    <property type="protein sequence ID" value="KAB0877445.1"/>
    <property type="molecule type" value="Genomic_DNA"/>
</dbReference>
<accession>A0A2T7AUZ9</accession>
<dbReference type="SUPFAM" id="SSF47413">
    <property type="entry name" value="lambda repressor-like DNA-binding domains"/>
    <property type="match status" value="1"/>
</dbReference>
<keyword evidence="1" id="KW-0805">Transcription regulation</keyword>
<keyword evidence="8" id="KW-1185">Reference proteome</keyword>
<dbReference type="Pfam" id="PF00356">
    <property type="entry name" value="LacI"/>
    <property type="match status" value="1"/>
</dbReference>
<evidence type="ECO:0000259" key="4">
    <source>
        <dbReference type="PROSITE" id="PS50932"/>
    </source>
</evidence>
<protein>
    <submittedName>
        <fullName evidence="6">LacI family DNA-binding transcriptional regulator</fullName>
    </submittedName>
</protein>
<evidence type="ECO:0000313" key="7">
    <source>
        <dbReference type="Proteomes" id="UP000244378"/>
    </source>
</evidence>
<dbReference type="PROSITE" id="PS50932">
    <property type="entry name" value="HTH_LACI_2"/>
    <property type="match status" value="1"/>
</dbReference>
<dbReference type="Pfam" id="PF13377">
    <property type="entry name" value="Peripla_BP_3"/>
    <property type="match status" value="1"/>
</dbReference>
<dbReference type="GO" id="GO:0000976">
    <property type="term" value="F:transcription cis-regulatory region binding"/>
    <property type="evidence" value="ECO:0007669"/>
    <property type="project" value="TreeGrafter"/>
</dbReference>
<dbReference type="Gene3D" id="1.10.260.40">
    <property type="entry name" value="lambda repressor-like DNA-binding domains"/>
    <property type="match status" value="1"/>
</dbReference>
<dbReference type="CDD" id="cd01392">
    <property type="entry name" value="HTH_LacI"/>
    <property type="match status" value="1"/>
</dbReference>